<comment type="caution">
    <text evidence="1">The sequence shown here is derived from an EMBL/GenBank/DDBJ whole genome shotgun (WGS) entry which is preliminary data.</text>
</comment>
<sequence length="34" mass="4170">MFHHKHVTLTIRDIRLIIKIIKALESEYFNFIKT</sequence>
<dbReference type="EMBL" id="LGRN01001276">
    <property type="protein sequence ID" value="OJD09619.1"/>
    <property type="molecule type" value="Genomic_DNA"/>
</dbReference>
<reference evidence="1 2" key="1">
    <citation type="submission" date="2015-07" db="EMBL/GenBank/DDBJ databases">
        <title>Emmonsia species relationships and genome sequence.</title>
        <authorList>
            <consortium name="The Broad Institute Genomics Platform"/>
            <person name="Cuomo C.A."/>
            <person name="Munoz J.F."/>
            <person name="Imamovic A."/>
            <person name="Priest M.E."/>
            <person name="Young S."/>
            <person name="Clay O.K."/>
            <person name="McEwen J.G."/>
        </authorList>
    </citation>
    <scope>NUCLEOTIDE SEQUENCE [LARGE SCALE GENOMIC DNA]</scope>
    <source>
        <strain evidence="1 2">UAMH 9510</strain>
    </source>
</reference>
<proteinExistence type="predicted"/>
<dbReference type="Proteomes" id="UP000182235">
    <property type="component" value="Unassembled WGS sequence"/>
</dbReference>
<protein>
    <submittedName>
        <fullName evidence="1">Uncharacterized protein</fullName>
    </submittedName>
</protein>
<dbReference type="AlphaFoldDB" id="A0A1J9PP44"/>
<evidence type="ECO:0000313" key="2">
    <source>
        <dbReference type="Proteomes" id="UP000182235"/>
    </source>
</evidence>
<name>A0A1J9PP44_9EURO</name>
<accession>A0A1J9PP44</accession>
<gene>
    <name evidence="1" type="ORF">AJ78_09011</name>
</gene>
<organism evidence="1 2">
    <name type="scientific">Emergomyces pasteurianus Ep9510</name>
    <dbReference type="NCBI Taxonomy" id="1447872"/>
    <lineage>
        <taxon>Eukaryota</taxon>
        <taxon>Fungi</taxon>
        <taxon>Dikarya</taxon>
        <taxon>Ascomycota</taxon>
        <taxon>Pezizomycotina</taxon>
        <taxon>Eurotiomycetes</taxon>
        <taxon>Eurotiomycetidae</taxon>
        <taxon>Onygenales</taxon>
        <taxon>Ajellomycetaceae</taxon>
        <taxon>Emergomyces</taxon>
    </lineage>
</organism>
<keyword evidence="2" id="KW-1185">Reference proteome</keyword>
<evidence type="ECO:0000313" key="1">
    <source>
        <dbReference type="EMBL" id="OJD09619.1"/>
    </source>
</evidence>